<reference evidence="3" key="1">
    <citation type="journal article" date="2022" name="Int. J. Syst. Evol. Microbiol.">
        <title>Anaeromyxobacter oryzae sp. nov., Anaeromyxobacter diazotrophicus sp. nov. and Anaeromyxobacter paludicola sp. nov., isolated from paddy soils.</title>
        <authorList>
            <person name="Itoh H."/>
            <person name="Xu Z."/>
            <person name="Mise K."/>
            <person name="Masuda Y."/>
            <person name="Ushijima N."/>
            <person name="Hayakawa C."/>
            <person name="Shiratori Y."/>
            <person name="Senoo K."/>
        </authorList>
    </citation>
    <scope>NUCLEOTIDE SEQUENCE [LARGE SCALE GENOMIC DNA]</scope>
    <source>
        <strain evidence="3">Red232</strain>
    </source>
</reference>
<keyword evidence="1" id="KW-0732">Signal</keyword>
<evidence type="ECO:0008006" key="4">
    <source>
        <dbReference type="Google" id="ProtNLM"/>
    </source>
</evidence>
<dbReference type="EMBL" id="AP025591">
    <property type="protein sequence ID" value="BDG02214.1"/>
    <property type="molecule type" value="Genomic_DNA"/>
</dbReference>
<sequence>MRCHLGAAAVALLLFPAAVRAGCAGDAAGSRLAAIPAPTRVAFLRQRLEAARGPAETWTATWGFVDGALAIGQLAALPFASTRDGRIVLAAGAASAALGDAQMILLPITPPPAPPAGGDVCAELALLEAALERGARNQAVGTGLAAHASNLFLNAALGVLAALAGSQWRTGALTAGVGFALGEVQILTQPTGLVGELARYRAGDLSPAEPGAASARVRVLPRGGAVVSLVVSF</sequence>
<dbReference type="Proteomes" id="UP001162891">
    <property type="component" value="Chromosome"/>
</dbReference>
<proteinExistence type="predicted"/>
<accession>A0ABN6MME1</accession>
<evidence type="ECO:0000313" key="3">
    <source>
        <dbReference type="Proteomes" id="UP001162891"/>
    </source>
</evidence>
<protein>
    <recommendedName>
        <fullName evidence="4">Lipoprotein</fullName>
    </recommendedName>
</protein>
<feature type="signal peptide" evidence="1">
    <location>
        <begin position="1"/>
        <end position="21"/>
    </location>
</feature>
<organism evidence="2 3">
    <name type="scientific">Anaeromyxobacter oryzae</name>
    <dbReference type="NCBI Taxonomy" id="2918170"/>
    <lineage>
        <taxon>Bacteria</taxon>
        <taxon>Pseudomonadati</taxon>
        <taxon>Myxococcota</taxon>
        <taxon>Myxococcia</taxon>
        <taxon>Myxococcales</taxon>
        <taxon>Cystobacterineae</taxon>
        <taxon>Anaeromyxobacteraceae</taxon>
        <taxon>Anaeromyxobacter</taxon>
    </lineage>
</organism>
<name>A0ABN6MME1_9BACT</name>
<gene>
    <name evidence="2" type="ORF">AMOR_12100</name>
</gene>
<evidence type="ECO:0000256" key="1">
    <source>
        <dbReference type="SAM" id="SignalP"/>
    </source>
</evidence>
<feature type="chain" id="PRO_5045867107" description="Lipoprotein" evidence="1">
    <location>
        <begin position="22"/>
        <end position="233"/>
    </location>
</feature>
<evidence type="ECO:0000313" key="2">
    <source>
        <dbReference type="EMBL" id="BDG02214.1"/>
    </source>
</evidence>
<keyword evidence="3" id="KW-1185">Reference proteome</keyword>